<keyword evidence="5" id="KW-1185">Reference proteome</keyword>
<feature type="region of interest" description="Disordered" evidence="1">
    <location>
        <begin position="1806"/>
        <end position="1949"/>
    </location>
</feature>
<dbReference type="Pfam" id="PF00385">
    <property type="entry name" value="Chromo"/>
    <property type="match status" value="1"/>
</dbReference>
<evidence type="ECO:0000313" key="4">
    <source>
        <dbReference type="EMBL" id="KAK3288746.1"/>
    </source>
</evidence>
<dbReference type="PROSITE" id="PS50994">
    <property type="entry name" value="INTEGRASE"/>
    <property type="match status" value="1"/>
</dbReference>
<feature type="region of interest" description="Disordered" evidence="1">
    <location>
        <begin position="268"/>
        <end position="320"/>
    </location>
</feature>
<dbReference type="Pfam" id="PF05869">
    <property type="entry name" value="Dam"/>
    <property type="match status" value="1"/>
</dbReference>
<dbReference type="Gene3D" id="3.40.50.150">
    <property type="entry name" value="Vaccinia Virus protein VP39"/>
    <property type="match status" value="1"/>
</dbReference>
<feature type="region of interest" description="Disordered" evidence="1">
    <location>
        <begin position="1671"/>
        <end position="1753"/>
    </location>
</feature>
<dbReference type="PROSITE" id="PS50013">
    <property type="entry name" value="CHROMO_2"/>
    <property type="match status" value="1"/>
</dbReference>
<feature type="compositionally biased region" description="Polar residues" evidence="1">
    <location>
        <begin position="1"/>
        <end position="15"/>
    </location>
</feature>
<evidence type="ECO:0000259" key="2">
    <source>
        <dbReference type="PROSITE" id="PS50013"/>
    </source>
</evidence>
<feature type="compositionally biased region" description="Polar residues" evidence="1">
    <location>
        <begin position="1806"/>
        <end position="1816"/>
    </location>
</feature>
<dbReference type="EMBL" id="LGRX02000371">
    <property type="protein sequence ID" value="KAK3288746.1"/>
    <property type="molecule type" value="Genomic_DNA"/>
</dbReference>
<feature type="compositionally biased region" description="Basic and acidic residues" evidence="1">
    <location>
        <begin position="268"/>
        <end position="277"/>
    </location>
</feature>
<accession>A0AAE0H2S3</accession>
<feature type="region of interest" description="Disordered" evidence="1">
    <location>
        <begin position="1"/>
        <end position="152"/>
    </location>
</feature>
<feature type="compositionally biased region" description="Basic and acidic residues" evidence="1">
    <location>
        <begin position="1679"/>
        <end position="1688"/>
    </location>
</feature>
<dbReference type="InterPro" id="IPR050951">
    <property type="entry name" value="Retrovirus_Pol_polyprotein"/>
</dbReference>
<dbReference type="Proteomes" id="UP001190700">
    <property type="component" value="Unassembled WGS sequence"/>
</dbReference>
<evidence type="ECO:0000313" key="5">
    <source>
        <dbReference type="Proteomes" id="UP001190700"/>
    </source>
</evidence>
<proteinExistence type="predicted"/>
<dbReference type="SUPFAM" id="SSF53335">
    <property type="entry name" value="S-adenosyl-L-methionine-dependent methyltransferases"/>
    <property type="match status" value="1"/>
</dbReference>
<feature type="region of interest" description="Disordered" evidence="1">
    <location>
        <begin position="705"/>
        <end position="762"/>
    </location>
</feature>
<evidence type="ECO:0008006" key="6">
    <source>
        <dbReference type="Google" id="ProtNLM"/>
    </source>
</evidence>
<feature type="compositionally biased region" description="Basic and acidic residues" evidence="1">
    <location>
        <begin position="57"/>
        <end position="67"/>
    </location>
</feature>
<dbReference type="Gene3D" id="3.30.420.10">
    <property type="entry name" value="Ribonuclease H-like superfamily/Ribonuclease H"/>
    <property type="match status" value="1"/>
</dbReference>
<dbReference type="Gene3D" id="2.40.50.40">
    <property type="match status" value="1"/>
</dbReference>
<feature type="compositionally biased region" description="Basic and acidic residues" evidence="1">
    <location>
        <begin position="140"/>
        <end position="152"/>
    </location>
</feature>
<dbReference type="SUPFAM" id="SSF53098">
    <property type="entry name" value="Ribonuclease H-like"/>
    <property type="match status" value="1"/>
</dbReference>
<feature type="compositionally biased region" description="Acidic residues" evidence="1">
    <location>
        <begin position="301"/>
        <end position="318"/>
    </location>
</feature>
<feature type="domain" description="Integrase catalytic" evidence="3">
    <location>
        <begin position="1059"/>
        <end position="1222"/>
    </location>
</feature>
<dbReference type="InterPro" id="IPR008593">
    <property type="entry name" value="Dam_MeTrfase"/>
</dbReference>
<dbReference type="InterPro" id="IPR012337">
    <property type="entry name" value="RNaseH-like_sf"/>
</dbReference>
<evidence type="ECO:0000256" key="1">
    <source>
        <dbReference type="SAM" id="MobiDB-lite"/>
    </source>
</evidence>
<dbReference type="InterPro" id="IPR029063">
    <property type="entry name" value="SAM-dependent_MTases_sf"/>
</dbReference>
<comment type="caution">
    <text evidence="4">The sequence shown here is derived from an EMBL/GenBank/DDBJ whole genome shotgun (WGS) entry which is preliminary data.</text>
</comment>
<dbReference type="GO" id="GO:0003677">
    <property type="term" value="F:DNA binding"/>
    <property type="evidence" value="ECO:0007669"/>
    <property type="project" value="InterPro"/>
</dbReference>
<feature type="compositionally biased region" description="Basic residues" evidence="1">
    <location>
        <begin position="128"/>
        <end position="139"/>
    </location>
</feature>
<dbReference type="GO" id="GO:0009307">
    <property type="term" value="P:DNA restriction-modification system"/>
    <property type="evidence" value="ECO:0007669"/>
    <property type="project" value="InterPro"/>
</dbReference>
<dbReference type="InterPro" id="IPR036397">
    <property type="entry name" value="RNaseH_sf"/>
</dbReference>
<dbReference type="PANTHER" id="PTHR37984:SF15">
    <property type="entry name" value="INTEGRASE CATALYTIC DOMAIN-CONTAINING PROTEIN"/>
    <property type="match status" value="1"/>
</dbReference>
<dbReference type="InterPro" id="IPR043502">
    <property type="entry name" value="DNA/RNA_pol_sf"/>
</dbReference>
<reference evidence="4 5" key="1">
    <citation type="journal article" date="2015" name="Genome Biol. Evol.">
        <title>Comparative Genomics of a Bacterivorous Green Alga Reveals Evolutionary Causalities and Consequences of Phago-Mixotrophic Mode of Nutrition.</title>
        <authorList>
            <person name="Burns J.A."/>
            <person name="Paasch A."/>
            <person name="Narechania A."/>
            <person name="Kim E."/>
        </authorList>
    </citation>
    <scope>NUCLEOTIDE SEQUENCE [LARGE SCALE GENOMIC DNA]</scope>
    <source>
        <strain evidence="4 5">PLY_AMNH</strain>
    </source>
</reference>
<dbReference type="SUPFAM" id="SSF54160">
    <property type="entry name" value="Chromo domain-like"/>
    <property type="match status" value="1"/>
</dbReference>
<feature type="region of interest" description="Disordered" evidence="1">
    <location>
        <begin position="800"/>
        <end position="821"/>
    </location>
</feature>
<feature type="compositionally biased region" description="Low complexity" evidence="1">
    <location>
        <begin position="1823"/>
        <end position="1850"/>
    </location>
</feature>
<feature type="domain" description="Chromo" evidence="2">
    <location>
        <begin position="1394"/>
        <end position="1460"/>
    </location>
</feature>
<feature type="compositionally biased region" description="Low complexity" evidence="1">
    <location>
        <begin position="1875"/>
        <end position="1920"/>
    </location>
</feature>
<dbReference type="Pfam" id="PF17921">
    <property type="entry name" value="Integrase_H2C2"/>
    <property type="match status" value="1"/>
</dbReference>
<dbReference type="PANTHER" id="PTHR37984">
    <property type="entry name" value="PROTEIN CBG26694"/>
    <property type="match status" value="1"/>
</dbReference>
<dbReference type="SUPFAM" id="SSF56672">
    <property type="entry name" value="DNA/RNA polymerases"/>
    <property type="match status" value="1"/>
</dbReference>
<dbReference type="InterPro" id="IPR000953">
    <property type="entry name" value="Chromo/chromo_shadow_dom"/>
</dbReference>
<dbReference type="Gene3D" id="3.10.10.10">
    <property type="entry name" value="HIV Type 1 Reverse Transcriptase, subunit A, domain 1"/>
    <property type="match status" value="1"/>
</dbReference>
<dbReference type="CDD" id="cd00024">
    <property type="entry name" value="CD_CSD"/>
    <property type="match status" value="1"/>
</dbReference>
<dbReference type="InterPro" id="IPR016197">
    <property type="entry name" value="Chromo-like_dom_sf"/>
</dbReference>
<dbReference type="InterPro" id="IPR041588">
    <property type="entry name" value="Integrase_H2C2"/>
</dbReference>
<dbReference type="InterPro" id="IPR001584">
    <property type="entry name" value="Integrase_cat-core"/>
</dbReference>
<feature type="compositionally biased region" description="Low complexity" evidence="1">
    <location>
        <begin position="1709"/>
        <end position="1719"/>
    </location>
</feature>
<sequence length="1949" mass="217146">MTSDAWSRNASSGPTLGQPFENGQEDPDLVYTNNHPELLDPTPPWDRPPRHRVPRRPMRDRMRDLARHVASPAESHPLDDSGEGGDGSPAKAPPFKLRPEVSPSQSRPAACPTRYAPSSAEESETTVPRKRSGRPRVRLNRAERECDRQEQEVRLLGDDAPGESAVSIPDRVRAWRELSHHEHVAAAALADENEKWVDAWVPEGWRRYRRRWKRWHGPVAVTLAVTSSDSVLLAVDTECGTIPGSGGDVPGIPDAWCSLFRVHQWNQREREAAEDTHSAATPTPEPAELVTSPSSSPNEDPVSEPLEEGEEVYSDTDSDSERLNFTQQLWEERLQAINARQARQRLSPTGEQSRPTALTSIREGVESATLSTITEDPRLEQALEIRARRSRPLHAIVEEDEIVEIVATANPQEGSPPDHTSTGSLSQVAVNTNANPQENILPDLTAIVSSNAPSAPESKSKLDDACGKSSAWKAGGISVRHENLPWNPPGLPHDCRDSKLEGKYRYITRSEQPSAHTSDEMDRWCGILRDSWQPSGTRKHKGASVKIAGCSPGRSASRKEAGTAMCLEPIVMLSAAQAVREIKAYRRRHGYRKEGEPGPPHDILIAYATPLVGSSMLSAVAESGEEPDPDITTTERQKFEKLMGTFEERVVREALPNFDQIRKTEMTMASEDVEKTAFTSPYGQYEWLVMPMGEGLLEAGFVDPETGLPSRPNANRVSAGGRPPFRPAAGKESRQGRTPLGVVDPNRIKSRKIPDSQGKPEATAALSVQGALRWMDTPDLWLDALHTLNTLDTLDVPTLHQSPGAPKLEAEPTPVGEPSDRQDWKLRADMFDYLNQEYGPFDVDACCDLGGQNRQVNRFWSDCLKEEWRGLNVWCNPPFSSSHITIEAVLRKYVEEWRKDPEHTSALFILPDFQSRMPQWRQLFRSAGMRIEFIIPTHDSYGEAVQMFESPDGTRLNLPWPILVVYAPAAHQRVKRERKTSPAPEIILKGEAARLRDLSTEVSSGQFLKALRAEYLRPGPLKDLKEEISNAPHQRTRDFCITGNVLWRICAGRYQLVLGEDSPLREIVLQDAHASVSSGHAGRDKTLERVLRRFWWKRATEDVGRWDSSAEMIARMYFDHIWKYHGTPMKIVSDRDPRFQDALWKELMRLMGVKVASTTPYNPRSDGQAEHTNRVVEDMLRSFVGSNPEDWDQWCTNVEFAINDTRSDVTGFTPFELVFGHSPMSQLDLFLQAAKGDSPQRKGGEGSAHEMASRFSAQLADARVKLELAQQRQRTQFDQRHSQQRFQVGDRVWVEAKHLTENIMDRESYRKLSPRWHGPLVVVEQFFSDQQRDLPELDRGAPVAYRLKLPPKWRIHDVFAQHRLKACTTAEEAFARRREVPTPAKVMVDGQAQTHVDRILARRVRTTKAGKKIEEFQVRWTGYSKAHDEWKTRADLNFGGPLEQLLIFENERLTQEGRAKEKALQDVRSQRLARRQQKAALNAMEAEVVTVDSEDKWEPTFVSDVRDWEFRKFRPGFFDVIWASPPCTEYSQAKTTGVRQLREADACVRRTLQILDYLKPKHWFLENPLGRKVVDRTLASWPSPVVSPVPSDDEGANGELGGSEVAAVEGTEAKKEWDDMVGDETWVTLFTLSKLNNKPRIFTSAKTAEYERRVQLTGWLSEAVDAFQAAKASGGRGDAVSEKAKAVESSRGGKPGKGKSGGPMKRKASSVPAQASSPPARIPKQQRSNMVADRGGKETAADMAEECDEEMEMEFELQAVSSGGTSGSPVPQALFADLQPTPLQGSQTISAAAGLEQLGQFVTGGTTPISSLASSHLQEEPQQRQQHVQRQQSQHLQQPRQEQQEQQAPQMQPPPQQQPQQQTQQQHQRHHHHNNSSSSSVTTAAPAAHRHTAPAPAARIPGAAAAAAGPPGPSGIALSATRAGGVCDHPGGGKVVCTTSAEADPQGRA</sequence>
<name>A0AAE0H2S3_9CHLO</name>
<evidence type="ECO:0000259" key="3">
    <source>
        <dbReference type="PROSITE" id="PS50994"/>
    </source>
</evidence>
<dbReference type="GO" id="GO:0009007">
    <property type="term" value="F:site-specific DNA-methyltransferase (adenine-specific) activity"/>
    <property type="evidence" value="ECO:0007669"/>
    <property type="project" value="InterPro"/>
</dbReference>
<organism evidence="4 5">
    <name type="scientific">Cymbomonas tetramitiformis</name>
    <dbReference type="NCBI Taxonomy" id="36881"/>
    <lineage>
        <taxon>Eukaryota</taxon>
        <taxon>Viridiplantae</taxon>
        <taxon>Chlorophyta</taxon>
        <taxon>Pyramimonadophyceae</taxon>
        <taxon>Pyramimonadales</taxon>
        <taxon>Pyramimonadaceae</taxon>
        <taxon>Cymbomonas</taxon>
    </lineage>
</organism>
<dbReference type="InterPro" id="IPR023780">
    <property type="entry name" value="Chromo_domain"/>
</dbReference>
<protein>
    <recommendedName>
        <fullName evidence="6">Chromo domain-containing protein</fullName>
    </recommendedName>
</protein>
<gene>
    <name evidence="4" type="ORF">CYMTET_3783</name>
</gene>
<feature type="compositionally biased region" description="Acidic residues" evidence="1">
    <location>
        <begin position="1743"/>
        <end position="1753"/>
    </location>
</feature>
<dbReference type="SMART" id="SM00298">
    <property type="entry name" value="CHROMO"/>
    <property type="match status" value="1"/>
</dbReference>
<dbReference type="GO" id="GO:0015074">
    <property type="term" value="P:DNA integration"/>
    <property type="evidence" value="ECO:0007669"/>
    <property type="project" value="InterPro"/>
</dbReference>